<evidence type="ECO:0000313" key="7">
    <source>
        <dbReference type="EMBL" id="BAH07183.1"/>
    </source>
</evidence>
<dbReference type="AlphaFoldDB" id="B9E3V8"/>
<comment type="catalytic activity">
    <reaction evidence="5">
        <text>biotin + L-lysyl-[protein] + ATP = N(6)-biotinyl-L-lysyl-[protein] + AMP + diphosphate + H(+)</text>
        <dbReference type="Rhea" id="RHEA:11756"/>
        <dbReference type="Rhea" id="RHEA-COMP:9752"/>
        <dbReference type="Rhea" id="RHEA-COMP:10505"/>
        <dbReference type="ChEBI" id="CHEBI:15378"/>
        <dbReference type="ChEBI" id="CHEBI:29969"/>
        <dbReference type="ChEBI" id="CHEBI:30616"/>
        <dbReference type="ChEBI" id="CHEBI:33019"/>
        <dbReference type="ChEBI" id="CHEBI:57586"/>
        <dbReference type="ChEBI" id="CHEBI:83144"/>
        <dbReference type="ChEBI" id="CHEBI:456215"/>
        <dbReference type="EC" id="6.3.4.15"/>
    </reaction>
</comment>
<keyword evidence="3 5" id="KW-0067">ATP-binding</keyword>
<dbReference type="GO" id="GO:0004077">
    <property type="term" value="F:biotin--[biotin carboxyl-carrier protein] ligase activity"/>
    <property type="evidence" value="ECO:0007669"/>
    <property type="project" value="UniProtKB-UniRule"/>
</dbReference>
<dbReference type="CDD" id="cd16442">
    <property type="entry name" value="BPL"/>
    <property type="match status" value="1"/>
</dbReference>
<comment type="similarity">
    <text evidence="5">Belongs to the biotin--protein ligase family.</text>
</comment>
<dbReference type="InterPro" id="IPR036388">
    <property type="entry name" value="WH-like_DNA-bd_sf"/>
</dbReference>
<dbReference type="InterPro" id="IPR030855">
    <property type="entry name" value="Bifunct_BirA"/>
</dbReference>
<dbReference type="EMBL" id="AP009049">
    <property type="protein sequence ID" value="BAH07183.1"/>
    <property type="molecule type" value="Genomic_DNA"/>
</dbReference>
<dbReference type="PANTHER" id="PTHR12835:SF5">
    <property type="entry name" value="BIOTIN--PROTEIN LIGASE"/>
    <property type="match status" value="1"/>
</dbReference>
<keyword evidence="5" id="KW-0678">Repressor</keyword>
<keyword evidence="2 5" id="KW-0547">Nucleotide-binding</keyword>
<keyword evidence="5" id="KW-0805">Transcription regulation</keyword>
<evidence type="ECO:0000259" key="6">
    <source>
        <dbReference type="PROSITE" id="PS51733"/>
    </source>
</evidence>
<dbReference type="Gene3D" id="2.30.30.100">
    <property type="match status" value="1"/>
</dbReference>
<feature type="binding site" evidence="5">
    <location>
        <begin position="122"/>
        <end position="124"/>
    </location>
    <ligand>
        <name>biotin</name>
        <dbReference type="ChEBI" id="CHEBI:57586"/>
    </ligand>
</feature>
<dbReference type="EC" id="6.3.4.15" evidence="5"/>
<organism evidence="7 8">
    <name type="scientific">Clostridium kluyveri (strain NBRC 12016)</name>
    <dbReference type="NCBI Taxonomy" id="583346"/>
    <lineage>
        <taxon>Bacteria</taxon>
        <taxon>Bacillati</taxon>
        <taxon>Bacillota</taxon>
        <taxon>Clostridia</taxon>
        <taxon>Eubacteriales</taxon>
        <taxon>Clostridiaceae</taxon>
        <taxon>Clostridium</taxon>
    </lineage>
</organism>
<dbReference type="SUPFAM" id="SSF55681">
    <property type="entry name" value="Class II aaRS and biotin synthetases"/>
    <property type="match status" value="1"/>
</dbReference>
<evidence type="ECO:0000313" key="8">
    <source>
        <dbReference type="Proteomes" id="UP000007969"/>
    </source>
</evidence>
<evidence type="ECO:0000256" key="5">
    <source>
        <dbReference type="HAMAP-Rule" id="MF_00978"/>
    </source>
</evidence>
<dbReference type="InterPro" id="IPR004408">
    <property type="entry name" value="Biotin_CoA_COase_ligase"/>
</dbReference>
<feature type="DNA-binding region" description="H-T-H motif" evidence="5">
    <location>
        <begin position="23"/>
        <end position="42"/>
    </location>
</feature>
<dbReference type="GO" id="GO:0005737">
    <property type="term" value="C:cytoplasm"/>
    <property type="evidence" value="ECO:0007669"/>
    <property type="project" value="TreeGrafter"/>
</dbReference>
<dbReference type="Gene3D" id="1.10.10.10">
    <property type="entry name" value="Winged helix-like DNA-binding domain superfamily/Winged helix DNA-binding domain"/>
    <property type="match status" value="1"/>
</dbReference>
<dbReference type="InterPro" id="IPR003142">
    <property type="entry name" value="BPL_C"/>
</dbReference>
<keyword evidence="5" id="KW-0238">DNA-binding</keyword>
<dbReference type="GO" id="GO:0003677">
    <property type="term" value="F:DNA binding"/>
    <property type="evidence" value="ECO:0007669"/>
    <property type="project" value="UniProtKB-UniRule"/>
</dbReference>
<name>B9E3V8_CLOK1</name>
<dbReference type="SUPFAM" id="SSF46785">
    <property type="entry name" value="Winged helix' DNA-binding domain"/>
    <property type="match status" value="1"/>
</dbReference>
<evidence type="ECO:0000256" key="3">
    <source>
        <dbReference type="ARBA" id="ARBA00022840"/>
    </source>
</evidence>
<feature type="binding site" evidence="5">
    <location>
        <position position="188"/>
    </location>
    <ligand>
        <name>biotin</name>
        <dbReference type="ChEBI" id="CHEBI:57586"/>
    </ligand>
</feature>
<dbReference type="HOGENOM" id="CLU_051096_0_0_9"/>
<comment type="function">
    <text evidence="5">Acts both as a biotin--[acetyl-CoA-carboxylase] ligase and a repressor.</text>
</comment>
<gene>
    <name evidence="5" type="primary">birA</name>
    <name evidence="7" type="ordered locus">CKR_2132</name>
</gene>
<dbReference type="GO" id="GO:0016740">
    <property type="term" value="F:transferase activity"/>
    <property type="evidence" value="ECO:0007669"/>
    <property type="project" value="UniProtKB-ARBA"/>
</dbReference>
<evidence type="ECO:0000256" key="4">
    <source>
        <dbReference type="ARBA" id="ARBA00023267"/>
    </source>
</evidence>
<dbReference type="Proteomes" id="UP000007969">
    <property type="component" value="Chromosome"/>
</dbReference>
<keyword evidence="5" id="KW-0804">Transcription</keyword>
<dbReference type="Pfam" id="PF08279">
    <property type="entry name" value="HTH_11"/>
    <property type="match status" value="1"/>
</dbReference>
<dbReference type="Gene3D" id="3.30.930.10">
    <property type="entry name" value="Bira Bifunctional Protein, Domain 2"/>
    <property type="match status" value="1"/>
</dbReference>
<dbReference type="Pfam" id="PF02237">
    <property type="entry name" value="BPL_C"/>
    <property type="match status" value="1"/>
</dbReference>
<evidence type="ECO:0000256" key="2">
    <source>
        <dbReference type="ARBA" id="ARBA00022741"/>
    </source>
</evidence>
<dbReference type="GO" id="GO:0009249">
    <property type="term" value="P:protein lipoylation"/>
    <property type="evidence" value="ECO:0007669"/>
    <property type="project" value="UniProtKB-ARBA"/>
</dbReference>
<evidence type="ECO:0000256" key="1">
    <source>
        <dbReference type="ARBA" id="ARBA00022598"/>
    </source>
</evidence>
<dbReference type="PROSITE" id="PS51733">
    <property type="entry name" value="BPL_LPL_CATALYTIC"/>
    <property type="match status" value="1"/>
</dbReference>
<keyword evidence="4 5" id="KW-0092">Biotin</keyword>
<dbReference type="Pfam" id="PF03099">
    <property type="entry name" value="BPL_LplA_LipB"/>
    <property type="match status" value="1"/>
</dbReference>
<dbReference type="SUPFAM" id="SSF50037">
    <property type="entry name" value="C-terminal domain of transcriptional repressors"/>
    <property type="match status" value="1"/>
</dbReference>
<dbReference type="NCBIfam" id="TIGR00121">
    <property type="entry name" value="birA_ligase"/>
    <property type="match status" value="1"/>
</dbReference>
<dbReference type="KEGG" id="ckr:CKR_2132"/>
<dbReference type="InterPro" id="IPR008988">
    <property type="entry name" value="Transcriptional_repressor_C"/>
</dbReference>
<dbReference type="GO" id="GO:0005524">
    <property type="term" value="F:ATP binding"/>
    <property type="evidence" value="ECO:0007669"/>
    <property type="project" value="UniProtKB-UniRule"/>
</dbReference>
<sequence>MVFYMKYEVLHILKKNTHTFVSGQLISDKLGVSRTAVWKYINNLKKEGYIIDSSSKKGYKLLESPDMLSFEEIEKYLKTKYIGKKIVYLESVDSTNNKAKELASKGENHGTLVIAEEQLGGRGRLGRAWCSPKYKGIWLSIILRPDINPMQIPKLTQIAAASVIESLKDFKIEATIKWPNDIILNGKKICGILTEMNAEMNKVHYVVLGIGINANLGEEDFQKDILSKATSIKIETGLTLDRKSFVGNLVNKFEYLYEEFEKTQNIESSIKICRTNSAVIGKIIRIIRGENETFAKALDLDKNGGLIVQYENGTRENLISGEISIRGLNGYI</sequence>
<dbReference type="PANTHER" id="PTHR12835">
    <property type="entry name" value="BIOTIN PROTEIN LIGASE"/>
    <property type="match status" value="1"/>
</dbReference>
<dbReference type="InterPro" id="IPR004143">
    <property type="entry name" value="BPL_LPL_catalytic"/>
</dbReference>
<dbReference type="GO" id="GO:0006355">
    <property type="term" value="P:regulation of DNA-templated transcription"/>
    <property type="evidence" value="ECO:0007669"/>
    <property type="project" value="UniProtKB-UniRule"/>
</dbReference>
<dbReference type="InterPro" id="IPR013196">
    <property type="entry name" value="HTH_11"/>
</dbReference>
<accession>B9E3V8</accession>
<dbReference type="InterPro" id="IPR045864">
    <property type="entry name" value="aa-tRNA-synth_II/BPL/LPL"/>
</dbReference>
<feature type="domain" description="BPL/LPL catalytic" evidence="6">
    <location>
        <begin position="71"/>
        <end position="261"/>
    </location>
</feature>
<proteinExistence type="inferred from homology"/>
<dbReference type="HAMAP" id="MF_00978">
    <property type="entry name" value="Bifunct_BirA"/>
    <property type="match status" value="1"/>
</dbReference>
<dbReference type="InterPro" id="IPR036390">
    <property type="entry name" value="WH_DNA-bd_sf"/>
</dbReference>
<keyword evidence="1 5" id="KW-0436">Ligase</keyword>
<reference evidence="8" key="1">
    <citation type="submission" date="2005-09" db="EMBL/GenBank/DDBJ databases">
        <title>Complete genome sequence of Clostridium kluyveri and comparative genomics of Clostridia species.</title>
        <authorList>
            <person name="Inui M."/>
            <person name="Nonaka H."/>
            <person name="Shinoda Y."/>
            <person name="Ikenaga Y."/>
            <person name="Abe M."/>
            <person name="Naito K."/>
            <person name="Vertes A.A."/>
            <person name="Yukawa H."/>
        </authorList>
    </citation>
    <scope>NUCLEOTIDE SEQUENCE [LARGE SCALE GENOMIC DNA]</scope>
    <source>
        <strain evidence="8">NBRC 12016</strain>
    </source>
</reference>
<protein>
    <recommendedName>
        <fullName evidence="5">Bifunctional ligase/repressor BirA</fullName>
    </recommendedName>
    <alternativeName>
        <fullName evidence="5">Biotin--[acetyl-CoA-carboxylase] ligase</fullName>
        <ecNumber evidence="5">6.3.4.15</ecNumber>
    </alternativeName>
    <alternativeName>
        <fullName evidence="5">Biotin--protein ligase</fullName>
    </alternativeName>
    <alternativeName>
        <fullName evidence="5">Biotin-[acetyl-CoA carboxylase] synthetase</fullName>
    </alternativeName>
</protein>
<feature type="binding site" evidence="5">
    <location>
        <begin position="94"/>
        <end position="96"/>
    </location>
    <ligand>
        <name>biotin</name>
        <dbReference type="ChEBI" id="CHEBI:57586"/>
    </ligand>
</feature>
<feature type="binding site" evidence="5">
    <location>
        <position position="118"/>
    </location>
    <ligand>
        <name>biotin</name>
        <dbReference type="ChEBI" id="CHEBI:57586"/>
    </ligand>
</feature>